<evidence type="ECO:0000313" key="2">
    <source>
        <dbReference type="Proteomes" id="UP000663888"/>
    </source>
</evidence>
<dbReference type="InterPro" id="IPR011333">
    <property type="entry name" value="SKP1/BTB/POZ_sf"/>
</dbReference>
<accession>A0A8H3ABB1</accession>
<dbReference type="PANTHER" id="PTHR31758:SF2">
    <property type="entry name" value="BTB_POZ DOMAIN-CONTAINING PROTEIN YLR108C"/>
    <property type="match status" value="1"/>
</dbReference>
<comment type="caution">
    <text evidence="1">The sequence shown here is derived from an EMBL/GenBank/DDBJ whole genome shotgun (WGS) entry which is preliminary data.</text>
</comment>
<dbReference type="PANTHER" id="PTHR31758">
    <property type="entry name" value="BTB/POZ DOMAIN-CONTAINING PROTEIN YLR108C"/>
    <property type="match status" value="1"/>
</dbReference>
<proteinExistence type="predicted"/>
<dbReference type="Gene3D" id="3.30.710.10">
    <property type="entry name" value="Potassium Channel Kv1.1, Chain A"/>
    <property type="match status" value="1"/>
</dbReference>
<name>A0A8H3ABB1_9AGAM</name>
<dbReference type="Proteomes" id="UP000663888">
    <property type="component" value="Unassembled WGS sequence"/>
</dbReference>
<evidence type="ECO:0000313" key="1">
    <source>
        <dbReference type="EMBL" id="CAE6419971.1"/>
    </source>
</evidence>
<protein>
    <recommendedName>
        <fullName evidence="3">BTB domain-containing protein</fullName>
    </recommendedName>
</protein>
<dbReference type="AlphaFoldDB" id="A0A8H3ABB1"/>
<evidence type="ECO:0008006" key="3">
    <source>
        <dbReference type="Google" id="ProtNLM"/>
    </source>
</evidence>
<sequence>MSAEYTIVVTGHTFKLSKSQIEFDSPNFFTSHFLNWPDEHTSRELKISRDPYLFTIIMRYLNGYHVLPLHPTLVPPHCTPETALADLRVDAQFYQLNALSSLLSSPKNWEDQLATGYAEISGHYNTASDRLEPTDDINQVVEGFSLKSSSEQEYQTASRQDDFYTVPSNTKGSNISVFYSALLNERIVRRVLQRDGYATFVTNWELLGWQRDYPDQHRRRSSIFIKLWTKPGSMTIGSNADSLA</sequence>
<gene>
    <name evidence="1" type="ORF">RDB_LOCUS21977</name>
</gene>
<organism evidence="1 2">
    <name type="scientific">Rhizoctonia solani</name>
    <dbReference type="NCBI Taxonomy" id="456999"/>
    <lineage>
        <taxon>Eukaryota</taxon>
        <taxon>Fungi</taxon>
        <taxon>Dikarya</taxon>
        <taxon>Basidiomycota</taxon>
        <taxon>Agaricomycotina</taxon>
        <taxon>Agaricomycetes</taxon>
        <taxon>Cantharellales</taxon>
        <taxon>Ceratobasidiaceae</taxon>
        <taxon>Rhizoctonia</taxon>
    </lineage>
</organism>
<reference evidence="1" key="1">
    <citation type="submission" date="2021-01" db="EMBL/GenBank/DDBJ databases">
        <authorList>
            <person name="Kaushik A."/>
        </authorList>
    </citation>
    <scope>NUCLEOTIDE SEQUENCE</scope>
    <source>
        <strain evidence="1">AG4-R118</strain>
    </source>
</reference>
<dbReference type="SUPFAM" id="SSF54695">
    <property type="entry name" value="POZ domain"/>
    <property type="match status" value="1"/>
</dbReference>
<dbReference type="EMBL" id="CAJMWX010000557">
    <property type="protein sequence ID" value="CAE6419971.1"/>
    <property type="molecule type" value="Genomic_DNA"/>
</dbReference>